<organism evidence="2 3">
    <name type="scientific">Purpureocillium lavendulum</name>
    <dbReference type="NCBI Taxonomy" id="1247861"/>
    <lineage>
        <taxon>Eukaryota</taxon>
        <taxon>Fungi</taxon>
        <taxon>Dikarya</taxon>
        <taxon>Ascomycota</taxon>
        <taxon>Pezizomycotina</taxon>
        <taxon>Sordariomycetes</taxon>
        <taxon>Hypocreomycetidae</taxon>
        <taxon>Hypocreales</taxon>
        <taxon>Ophiocordycipitaceae</taxon>
        <taxon>Purpureocillium</taxon>
    </lineage>
</organism>
<accession>A0AB34FDA2</accession>
<dbReference type="Proteomes" id="UP001163105">
    <property type="component" value="Unassembled WGS sequence"/>
</dbReference>
<protein>
    <submittedName>
        <fullName evidence="2">F-box domain containing protein</fullName>
    </submittedName>
</protein>
<gene>
    <name evidence="2" type="ORF">O9K51_10568</name>
</gene>
<evidence type="ECO:0000313" key="2">
    <source>
        <dbReference type="EMBL" id="KAJ6436801.1"/>
    </source>
</evidence>
<feature type="region of interest" description="Disordered" evidence="1">
    <location>
        <begin position="163"/>
        <end position="192"/>
    </location>
</feature>
<dbReference type="AlphaFoldDB" id="A0AB34FDA2"/>
<feature type="compositionally biased region" description="Basic and acidic residues" evidence="1">
    <location>
        <begin position="163"/>
        <end position="191"/>
    </location>
</feature>
<sequence>MVLASKGTLLRPGYTRGRAGTAIPRRSRDFAASDQLIEINGARLERSFRIIWRRKEEKGENSGKGRELLSGAQELEWVQVESDCRDPTRAQPVTLKVVNAHAFMQYFSGLINLRAINILHFRNNDTCIWVMREVLRFIVDNLSHHPELKLEWIAMEDERVERVVRPSETQDKVRQDEPANRSKGKGKEKSHVLAGAVMDNTYPLLPVDGLDSDSDSEDESRDDGRRLRFQTFGPLPFYDSWGVKIFEKEIRSGRL</sequence>
<evidence type="ECO:0000313" key="3">
    <source>
        <dbReference type="Proteomes" id="UP001163105"/>
    </source>
</evidence>
<keyword evidence="3" id="KW-1185">Reference proteome</keyword>
<proteinExistence type="predicted"/>
<dbReference type="EMBL" id="JAQHRD010000016">
    <property type="protein sequence ID" value="KAJ6436801.1"/>
    <property type="molecule type" value="Genomic_DNA"/>
</dbReference>
<evidence type="ECO:0000256" key="1">
    <source>
        <dbReference type="SAM" id="MobiDB-lite"/>
    </source>
</evidence>
<name>A0AB34FDA2_9HYPO</name>
<comment type="caution">
    <text evidence="2">The sequence shown here is derived from an EMBL/GenBank/DDBJ whole genome shotgun (WGS) entry which is preliminary data.</text>
</comment>
<reference evidence="2" key="1">
    <citation type="submission" date="2023-01" db="EMBL/GenBank/DDBJ databases">
        <title>The growth and conidiation of Purpureocillium lavendulum are regulated by nitrogen source and histone H3K14 acetylation.</title>
        <authorList>
            <person name="Tang P."/>
            <person name="Han J."/>
            <person name="Zhang C."/>
            <person name="Tang P."/>
            <person name="Qi F."/>
            <person name="Zhang K."/>
            <person name="Liang L."/>
        </authorList>
    </citation>
    <scope>NUCLEOTIDE SEQUENCE</scope>
    <source>
        <strain evidence="2">YMF1.00683</strain>
    </source>
</reference>